<organism evidence="1 2">
    <name type="scientific">Euplotes crassus</name>
    <dbReference type="NCBI Taxonomy" id="5936"/>
    <lineage>
        <taxon>Eukaryota</taxon>
        <taxon>Sar</taxon>
        <taxon>Alveolata</taxon>
        <taxon>Ciliophora</taxon>
        <taxon>Intramacronucleata</taxon>
        <taxon>Spirotrichea</taxon>
        <taxon>Hypotrichia</taxon>
        <taxon>Euplotida</taxon>
        <taxon>Euplotidae</taxon>
        <taxon>Moneuplotes</taxon>
    </lineage>
</organism>
<comment type="caution">
    <text evidence="1">The sequence shown here is derived from an EMBL/GenBank/DDBJ whole genome shotgun (WGS) entry which is preliminary data.</text>
</comment>
<dbReference type="EMBL" id="CAMPGE010022949">
    <property type="protein sequence ID" value="CAI2380936.1"/>
    <property type="molecule type" value="Genomic_DNA"/>
</dbReference>
<accession>A0AAD1XX27</accession>
<dbReference type="Proteomes" id="UP001295684">
    <property type="component" value="Unassembled WGS sequence"/>
</dbReference>
<proteinExistence type="predicted"/>
<gene>
    <name evidence="1" type="ORF">ECRASSUSDP1_LOCUS22379</name>
</gene>
<protein>
    <submittedName>
        <fullName evidence="1">Uncharacterized protein</fullName>
    </submittedName>
</protein>
<evidence type="ECO:0000313" key="1">
    <source>
        <dbReference type="EMBL" id="CAI2380936.1"/>
    </source>
</evidence>
<name>A0AAD1XX27_EUPCR</name>
<sequence length="102" mass="12281">MLCEVQVNPKRNQPRQEEHCKLKCFTFDIVSLVKTYKAKLLILMNLTLRVIPILQHARDERYFFCACKTAERPRKLFPRNQVYYFKTVMCTNKYLVIPFPHL</sequence>
<keyword evidence="2" id="KW-1185">Reference proteome</keyword>
<dbReference type="AlphaFoldDB" id="A0AAD1XX27"/>
<reference evidence="1" key="1">
    <citation type="submission" date="2023-07" db="EMBL/GenBank/DDBJ databases">
        <authorList>
            <consortium name="AG Swart"/>
            <person name="Singh M."/>
            <person name="Singh A."/>
            <person name="Seah K."/>
            <person name="Emmerich C."/>
        </authorList>
    </citation>
    <scope>NUCLEOTIDE SEQUENCE</scope>
    <source>
        <strain evidence="1">DP1</strain>
    </source>
</reference>
<evidence type="ECO:0000313" key="2">
    <source>
        <dbReference type="Proteomes" id="UP001295684"/>
    </source>
</evidence>